<evidence type="ECO:0000313" key="2">
    <source>
        <dbReference type="EMBL" id="RPE79917.1"/>
    </source>
</evidence>
<gene>
    <name evidence="2" type="ORF">EDC50_1746</name>
</gene>
<evidence type="ECO:0000259" key="1">
    <source>
        <dbReference type="Pfam" id="PF14258"/>
    </source>
</evidence>
<comment type="caution">
    <text evidence="2">The sequence shown here is derived from an EMBL/GenBank/DDBJ whole genome shotgun (WGS) entry which is preliminary data.</text>
</comment>
<protein>
    <submittedName>
        <fullName evidence="2">Uncharacterized protein DUF4350</fullName>
    </submittedName>
</protein>
<keyword evidence="3" id="KW-1185">Reference proteome</keyword>
<reference evidence="2 3" key="1">
    <citation type="submission" date="2018-11" db="EMBL/GenBank/DDBJ databases">
        <title>Genomic Encyclopedia of Type Strains, Phase IV (KMG-IV): sequencing the most valuable type-strain genomes for metagenomic binning, comparative biology and taxonomic classification.</title>
        <authorList>
            <person name="Goeker M."/>
        </authorList>
    </citation>
    <scope>NUCLEOTIDE SEQUENCE [LARGE SCALE GENOMIC DNA]</scope>
    <source>
        <strain evidence="2 3">DSM 25623</strain>
    </source>
</reference>
<dbReference type="InterPro" id="IPR025646">
    <property type="entry name" value="DUF4350"/>
</dbReference>
<proteinExistence type="predicted"/>
<dbReference type="RefSeq" id="WP_123770084.1">
    <property type="nucleotide sequence ID" value="NZ_RKQN01000002.1"/>
</dbReference>
<accession>A0A3N4VS61</accession>
<dbReference type="Proteomes" id="UP000269708">
    <property type="component" value="Unassembled WGS sequence"/>
</dbReference>
<feature type="domain" description="DUF4350" evidence="1">
    <location>
        <begin position="49"/>
        <end position="223"/>
    </location>
</feature>
<name>A0A3N4VS61_9GAMM</name>
<dbReference type="AlphaFoldDB" id="A0A3N4VS61"/>
<organism evidence="2 3">
    <name type="scientific">Vulcaniibacterium tengchongense</name>
    <dbReference type="NCBI Taxonomy" id="1273429"/>
    <lineage>
        <taxon>Bacteria</taxon>
        <taxon>Pseudomonadati</taxon>
        <taxon>Pseudomonadota</taxon>
        <taxon>Gammaproteobacteria</taxon>
        <taxon>Lysobacterales</taxon>
        <taxon>Lysobacteraceae</taxon>
        <taxon>Vulcaniibacterium</taxon>
    </lineage>
</organism>
<dbReference type="Pfam" id="PF14258">
    <property type="entry name" value="DUF4350"/>
    <property type="match status" value="1"/>
</dbReference>
<dbReference type="OrthoDB" id="6638317at2"/>
<dbReference type="EMBL" id="RKQN01000002">
    <property type="protein sequence ID" value="RPE79917.1"/>
    <property type="molecule type" value="Genomic_DNA"/>
</dbReference>
<evidence type="ECO:0000313" key="3">
    <source>
        <dbReference type="Proteomes" id="UP000269708"/>
    </source>
</evidence>
<sequence length="378" mass="41282">MRPTRAHLGAVALALLLGAGAAAFAAWWLRTYERVEETVDLPPGPELRRNPLHVLLLALRADGVRAQARPRLQLERHPPAPGDTVLLYGDPRSLRAREAAALLAWVERGGHLLLRTPPPGPLDPEAPVPVLDALGLAPMLAPPACTGLRVRGEGGHVEFCRGRRFTAPDAGAPRLAWASPEGGYVYMRLAHGAGTVDVLADFDYLGNAALKEPTHIALARQLLAPNYRGGTVHLIYDARMPSFWATLLRQHWMAWAPLLLALLGALWARAQRFGPLLEPAPRERRSLLEHVEAAGAHAYRYGYGHLLHAAAREAFLARLRRRDPRAAALAGETQAALLAERFGLPPAQIRDALATPFPHDHAGFRQRVATLVRLRNSL</sequence>